<feature type="domain" description="MATH" evidence="9">
    <location>
        <begin position="84"/>
        <end position="209"/>
    </location>
</feature>
<dbReference type="InterPro" id="IPR028889">
    <property type="entry name" value="USP"/>
</dbReference>
<proteinExistence type="inferred from homology"/>
<evidence type="ECO:0000256" key="8">
    <source>
        <dbReference type="SAM" id="MobiDB-lite"/>
    </source>
</evidence>
<dbReference type="EC" id="3.4.19.12" evidence="7"/>
<keyword evidence="3 7" id="KW-0645">Protease</keyword>
<dbReference type="SUPFAM" id="SSF54001">
    <property type="entry name" value="Cysteine proteinases"/>
    <property type="match status" value="1"/>
</dbReference>
<dbReference type="GO" id="GO:0005829">
    <property type="term" value="C:cytosol"/>
    <property type="evidence" value="ECO:0007669"/>
    <property type="project" value="TreeGrafter"/>
</dbReference>
<dbReference type="OrthoDB" id="289038at2759"/>
<dbReference type="CDD" id="cd02659">
    <property type="entry name" value="peptidase_C19C"/>
    <property type="match status" value="1"/>
</dbReference>
<evidence type="ECO:0000256" key="5">
    <source>
        <dbReference type="ARBA" id="ARBA00022801"/>
    </source>
</evidence>
<keyword evidence="6 7" id="KW-0788">Thiol protease</keyword>
<dbReference type="Proteomes" id="UP000237271">
    <property type="component" value="Unassembled WGS sequence"/>
</dbReference>
<keyword evidence="5 7" id="KW-0378">Hydrolase</keyword>
<feature type="domain" description="USP" evidence="10">
    <location>
        <begin position="259"/>
        <end position="588"/>
    </location>
</feature>
<comment type="caution">
    <text evidence="11">The sequence shown here is derived from an EMBL/GenBank/DDBJ whole genome shotgun (WGS) entry which is preliminary data.</text>
</comment>
<dbReference type="EMBL" id="NCKW01006612">
    <property type="protein sequence ID" value="POM71119.1"/>
    <property type="molecule type" value="Genomic_DNA"/>
</dbReference>
<dbReference type="InterPro" id="IPR008974">
    <property type="entry name" value="TRAF-like"/>
</dbReference>
<dbReference type="PANTHER" id="PTHR24006:SF888">
    <property type="entry name" value="UBIQUITIN CARBOXYL-TERMINAL HYDROLASE 30"/>
    <property type="match status" value="1"/>
</dbReference>
<comment type="similarity">
    <text evidence="2 7">Belongs to the peptidase C19 family.</text>
</comment>
<evidence type="ECO:0000256" key="4">
    <source>
        <dbReference type="ARBA" id="ARBA00022786"/>
    </source>
</evidence>
<dbReference type="Pfam" id="PF12436">
    <property type="entry name" value="USP7_ICP0_bdg"/>
    <property type="match status" value="1"/>
</dbReference>
<evidence type="ECO:0000256" key="3">
    <source>
        <dbReference type="ARBA" id="ARBA00022670"/>
    </source>
</evidence>
<evidence type="ECO:0000256" key="2">
    <source>
        <dbReference type="ARBA" id="ARBA00009085"/>
    </source>
</evidence>
<dbReference type="Pfam" id="PF22486">
    <property type="entry name" value="MATH_2"/>
    <property type="match status" value="1"/>
</dbReference>
<evidence type="ECO:0000313" key="11">
    <source>
        <dbReference type="EMBL" id="POM71119.1"/>
    </source>
</evidence>
<dbReference type="InterPro" id="IPR050164">
    <property type="entry name" value="Peptidase_C19"/>
</dbReference>
<dbReference type="InterPro" id="IPR002083">
    <property type="entry name" value="MATH/TRAF_dom"/>
</dbReference>
<reference evidence="11 12" key="1">
    <citation type="journal article" date="2017" name="Genome Biol. Evol.">
        <title>Phytophthora megakarya and P. palmivora, closely related causal agents of cacao black pod rot, underwent increases in genome sizes and gene numbers by different mechanisms.</title>
        <authorList>
            <person name="Ali S.S."/>
            <person name="Shao J."/>
            <person name="Lary D.J."/>
            <person name="Kronmiller B."/>
            <person name="Shen D."/>
            <person name="Strem M.D."/>
            <person name="Amoako-Attah I."/>
            <person name="Akrofi A.Y."/>
            <person name="Begoude B.A."/>
            <person name="Ten Hoopen G.M."/>
            <person name="Coulibaly K."/>
            <person name="Kebe B.I."/>
            <person name="Melnick R.L."/>
            <person name="Guiltinan M.J."/>
            <person name="Tyler B.M."/>
            <person name="Meinhardt L.W."/>
            <person name="Bailey B.A."/>
        </authorList>
    </citation>
    <scope>NUCLEOTIDE SEQUENCE [LARGE SCALE GENOMIC DNA]</scope>
    <source>
        <strain evidence="12">sbr112.9</strain>
    </source>
</reference>
<evidence type="ECO:0000313" key="12">
    <source>
        <dbReference type="Proteomes" id="UP000237271"/>
    </source>
</evidence>
<evidence type="ECO:0000259" key="10">
    <source>
        <dbReference type="PROSITE" id="PS50235"/>
    </source>
</evidence>
<name>A0A2P4Y064_9STRA</name>
<sequence length="780" mass="88449">MQLVENDPLSSNHPLPHSSTKMVEKRRSPVGDSPPEAQRRKKLSTRPDAEPMDVETPRSPRISSNSEPPAAPEDAKRSPSIKTELPMLVFHDRFQVLDLSSTRFMTAVKKDARDAAWRLIWQPKSPTNEAFVGVFVELVEQELQTPRLAELTIVLLNQGGQPPVIKHTSVHEFSKENPEFGMNQFVQRSEILNPSNKFLDQDGKVEIEVQLSFVEEAGEAELEKGNETLHSTISPSQETTLETTQQVLAYDSKEETGMVGLKNQGATCYLNSLLQTLFHLRAFRQVVYETPTAQEDTNDSVSLALQRVFYRLQRQRKAVSTKELTRSFGWSAIDSFMQHDVQELYRILCDRLEEKMKHTRVDSAIPKLFEGKVRSFVQCVNVEFQSFRDESFYDLQLDVKGCKDLMQSFRKYVEVEMLDGDNQYEAEGHGKQDAKKGIKFLTFPPVLNIQLKRFEYDAMRDGMIKIHDRFEFPKTIALDDFISNDGEEKDIRNKSSQYIYHLHSVLVHSGDVHGGHYYVFIRPGKHIATSTDWFKFDDDQITRVDEHIAIEGNFGSTGTPATPQDGPWMQEEYQVLKAIIQLRRYEAKPSQEMGEDDEDAATAYAEASESVVVDHAPPLQSHKILLFIKFYDLKRKLGERLEYVGNIIVDSRITGAELSKYLHDALSIPFSTELLLYEEVQPMSVSEIDMEATLAGAEIQHGDIICFQYAEEEEGVNGIVIKPDLGVEDDPDAIETTYIGPDGEEPIRAPYMPTAAGALTTTDQLGKFQQESFTSIRDGG</sequence>
<keyword evidence="4 7" id="KW-0833">Ubl conjugation pathway</keyword>
<dbReference type="InterPro" id="IPR038765">
    <property type="entry name" value="Papain-like_cys_pep_sf"/>
</dbReference>
<dbReference type="InterPro" id="IPR024729">
    <property type="entry name" value="USP7_ICP0-binding_dom"/>
</dbReference>
<keyword evidence="12" id="KW-1185">Reference proteome</keyword>
<dbReference type="GO" id="GO:0004843">
    <property type="term" value="F:cysteine-type deubiquitinase activity"/>
    <property type="evidence" value="ECO:0007669"/>
    <property type="project" value="UniProtKB-UniRule"/>
</dbReference>
<evidence type="ECO:0000259" key="9">
    <source>
        <dbReference type="PROSITE" id="PS50144"/>
    </source>
</evidence>
<dbReference type="GO" id="GO:0005634">
    <property type="term" value="C:nucleus"/>
    <property type="evidence" value="ECO:0007669"/>
    <property type="project" value="TreeGrafter"/>
</dbReference>
<dbReference type="CDD" id="cd00121">
    <property type="entry name" value="MATH"/>
    <property type="match status" value="1"/>
</dbReference>
<dbReference type="Gene3D" id="3.10.20.90">
    <property type="entry name" value="Phosphatidylinositol 3-kinase Catalytic Subunit, Chain A, domain 1"/>
    <property type="match status" value="1"/>
</dbReference>
<dbReference type="FunFam" id="3.90.70.10:FF:000128">
    <property type="entry name" value="Ubiquitin carboxyl-terminal hydrolase 15"/>
    <property type="match status" value="1"/>
</dbReference>
<evidence type="ECO:0000256" key="1">
    <source>
        <dbReference type="ARBA" id="ARBA00000707"/>
    </source>
</evidence>
<dbReference type="InterPro" id="IPR018200">
    <property type="entry name" value="USP_CS"/>
</dbReference>
<dbReference type="GO" id="GO:0016579">
    <property type="term" value="P:protein deubiquitination"/>
    <property type="evidence" value="ECO:0007669"/>
    <property type="project" value="InterPro"/>
</dbReference>
<dbReference type="PANTHER" id="PTHR24006">
    <property type="entry name" value="UBIQUITIN CARBOXYL-TERMINAL HYDROLASE"/>
    <property type="match status" value="1"/>
</dbReference>
<comment type="catalytic activity">
    <reaction evidence="1 7">
        <text>Thiol-dependent hydrolysis of ester, thioester, amide, peptide and isopeptide bonds formed by the C-terminal Gly of ubiquitin (a 76-residue protein attached to proteins as an intracellular targeting signal).</text>
        <dbReference type="EC" id="3.4.19.12"/>
    </reaction>
</comment>
<dbReference type="SUPFAM" id="SSF49599">
    <property type="entry name" value="TRAF domain-like"/>
    <property type="match status" value="1"/>
</dbReference>
<evidence type="ECO:0000256" key="7">
    <source>
        <dbReference type="RuleBase" id="RU366025"/>
    </source>
</evidence>
<dbReference type="Pfam" id="PF00443">
    <property type="entry name" value="UCH"/>
    <property type="match status" value="1"/>
</dbReference>
<dbReference type="PROSITE" id="PS50235">
    <property type="entry name" value="USP_3"/>
    <property type="match status" value="1"/>
</dbReference>
<accession>A0A2P4Y064</accession>
<feature type="region of interest" description="Disordered" evidence="8">
    <location>
        <begin position="1"/>
        <end position="80"/>
    </location>
</feature>
<organism evidence="11 12">
    <name type="scientific">Phytophthora palmivora</name>
    <dbReference type="NCBI Taxonomy" id="4796"/>
    <lineage>
        <taxon>Eukaryota</taxon>
        <taxon>Sar</taxon>
        <taxon>Stramenopiles</taxon>
        <taxon>Oomycota</taxon>
        <taxon>Peronosporomycetes</taxon>
        <taxon>Peronosporales</taxon>
        <taxon>Peronosporaceae</taxon>
        <taxon>Phytophthora</taxon>
    </lineage>
</organism>
<dbReference type="PROSITE" id="PS00972">
    <property type="entry name" value="USP_1"/>
    <property type="match status" value="1"/>
</dbReference>
<evidence type="ECO:0000256" key="6">
    <source>
        <dbReference type="ARBA" id="ARBA00022807"/>
    </source>
</evidence>
<gene>
    <name evidence="11" type="ORF">PHPALM_12352</name>
</gene>
<protein>
    <recommendedName>
        <fullName evidence="7">Ubiquitin carboxyl-terminal hydrolase</fullName>
        <ecNumber evidence="7">3.4.19.12</ecNumber>
    </recommendedName>
</protein>
<dbReference type="Gene3D" id="3.90.70.10">
    <property type="entry name" value="Cysteine proteinases"/>
    <property type="match status" value="1"/>
</dbReference>
<dbReference type="Gene3D" id="2.60.210.10">
    <property type="entry name" value="Apoptosis, Tumor Necrosis Factor Receptor Associated Protein 2, Chain A"/>
    <property type="match status" value="1"/>
</dbReference>
<dbReference type="InterPro" id="IPR001394">
    <property type="entry name" value="Peptidase_C19_UCH"/>
</dbReference>
<dbReference type="AlphaFoldDB" id="A0A2P4Y064"/>
<dbReference type="GO" id="GO:0006508">
    <property type="term" value="P:proteolysis"/>
    <property type="evidence" value="ECO:0007669"/>
    <property type="project" value="UniProtKB-KW"/>
</dbReference>
<dbReference type="PROSITE" id="PS00973">
    <property type="entry name" value="USP_2"/>
    <property type="match status" value="1"/>
</dbReference>
<feature type="compositionally biased region" description="Low complexity" evidence="8">
    <location>
        <begin position="8"/>
        <end position="19"/>
    </location>
</feature>
<dbReference type="PROSITE" id="PS50144">
    <property type="entry name" value="MATH"/>
    <property type="match status" value="1"/>
</dbReference>